<evidence type="ECO:0000256" key="1">
    <source>
        <dbReference type="SAM" id="Phobius"/>
    </source>
</evidence>
<keyword evidence="1" id="KW-0472">Membrane</keyword>
<dbReference type="Pfam" id="PF03372">
    <property type="entry name" value="Exo_endo_phos"/>
    <property type="match status" value="1"/>
</dbReference>
<dbReference type="InterPro" id="IPR000477">
    <property type="entry name" value="RT_dom"/>
</dbReference>
<keyword evidence="4" id="KW-1185">Reference proteome</keyword>
<name>A0ABD3IGC3_9MARC</name>
<dbReference type="PANTHER" id="PTHR19446">
    <property type="entry name" value="REVERSE TRANSCRIPTASES"/>
    <property type="match status" value="1"/>
</dbReference>
<reference evidence="3 4" key="1">
    <citation type="submission" date="2024-09" db="EMBL/GenBank/DDBJ databases">
        <title>Chromosome-scale assembly of Riccia sorocarpa.</title>
        <authorList>
            <person name="Paukszto L."/>
        </authorList>
    </citation>
    <scope>NUCLEOTIDE SEQUENCE [LARGE SCALE GENOMIC DNA]</scope>
    <source>
        <strain evidence="3">LP-2024</strain>
        <tissue evidence="3">Aerial parts of the thallus</tissue>
    </source>
</reference>
<dbReference type="SUPFAM" id="SSF56219">
    <property type="entry name" value="DNase I-like"/>
    <property type="match status" value="1"/>
</dbReference>
<feature type="transmembrane region" description="Helical" evidence="1">
    <location>
        <begin position="894"/>
        <end position="916"/>
    </location>
</feature>
<gene>
    <name evidence="3" type="ORF">R1sor_019507</name>
</gene>
<accession>A0ABD3IGC3</accession>
<feature type="transmembrane region" description="Helical" evidence="1">
    <location>
        <begin position="922"/>
        <end position="938"/>
    </location>
</feature>
<dbReference type="CDD" id="cd01650">
    <property type="entry name" value="RT_nLTR_like"/>
    <property type="match status" value="1"/>
</dbReference>
<dbReference type="Proteomes" id="UP001633002">
    <property type="component" value="Unassembled WGS sequence"/>
</dbReference>
<dbReference type="InterPro" id="IPR036691">
    <property type="entry name" value="Endo/exonu/phosph_ase_sf"/>
</dbReference>
<dbReference type="InterPro" id="IPR005135">
    <property type="entry name" value="Endo/exonuclease/phosphatase"/>
</dbReference>
<evidence type="ECO:0000313" key="3">
    <source>
        <dbReference type="EMBL" id="KAL3701485.1"/>
    </source>
</evidence>
<protein>
    <recommendedName>
        <fullName evidence="2">Reverse transcriptase domain-containing protein</fullName>
    </recommendedName>
</protein>
<proteinExistence type="predicted"/>
<keyword evidence="1" id="KW-1133">Transmembrane helix</keyword>
<dbReference type="EMBL" id="JBJQOH010000001">
    <property type="protein sequence ID" value="KAL3701485.1"/>
    <property type="molecule type" value="Genomic_DNA"/>
</dbReference>
<dbReference type="AlphaFoldDB" id="A0ABD3IGC3"/>
<evidence type="ECO:0000259" key="2">
    <source>
        <dbReference type="PROSITE" id="PS50878"/>
    </source>
</evidence>
<dbReference type="Pfam" id="PF00078">
    <property type="entry name" value="RVT_1"/>
    <property type="match status" value="1"/>
</dbReference>
<comment type="caution">
    <text evidence="3">The sequence shown here is derived from an EMBL/GenBank/DDBJ whole genome shotgun (WGS) entry which is preliminary data.</text>
</comment>
<dbReference type="PROSITE" id="PS50878">
    <property type="entry name" value="RT_POL"/>
    <property type="match status" value="1"/>
</dbReference>
<sequence>MTVQDDPLWARSKVRLASWNVGGLATFHRRIGVKAFVRKFRPHILALQETHISADRLDFLVSTFSSEYTVLASDSRGHSGGVAFLVHNSCVIHDWKALDFRRIWAIIEVNKTVSFFIFKQVFGLHDIRRIGCEQKWPKFTRVQNRQGKMIWSTLDRFYSPLSLLGNFQVHLIHHPEFLLSDHLPVSLWFFAGNRSAAPQPKSLFFKVDPRVQENQDLKEKLEAAWKSNRGEGKSASPEGYFRAWKEIRAIVKDAQYQESLQLSQLDQKRKRLKQLADLATDGDDHSAEFLSLNEEVRKLQVIQDHKLRLWSREKFLLMGETNSSYFLKKFKRKCFQTSIKSLKLDDGTTVTSQNDIIREVFNFFSQVYAKPPEDCQVLRDRDDLLNALKPVISTAENAFLSEPPSHREFSDILRLLPRGRAPGIDGFSHDALRELWWLIGEDYSSMMQSCWISGSFPASMLEGVIKLIPKDLRPESLHHWRPIALLTAHYKLLTKVIAVRLALILPKIVPPQQQGFIKGRGVHGCILNLLLAHESLKKHKRNAAFVMLDLEKAYDRLSLEFLWEVLRRMDFGSHFISVLQGLTHGAVARVQVNHSLSPDFPILRRVRQGCPLAPLLFALASVPFILRIHSAATTGAIKAVQLPGDLTLDVIALADDTAIFLALHEPTFHIFFQILGQFQSASGAKVNLKKSKIMLVVASRIHSLYDRHLSFEGRSVLLRFLVQSKLSFAMSLVLLRNSQLKTIKQLFRSLLWGLSKEGAPKTPLVGWDFLTAPTSAGGLGIWDLQRFNMAFLTKYTDSLLLNPPDATWPPLFWNLCRDSYRRPPLENSTRGGRPSLSPPVAGLSPLRPAFAVTVGRSYAALSAPFIHKRNAVLTWKNFCTLLLSARLGNDYGTFSLALVTSSVLLFLAFGLVPLFLCSSGNWLTYPCLLVFPVALYLFKLSELAGDGAVEFFSRGRLDNSPVVLFSSLLRKYFSLRQNALPTKGGWRYSRQSNLL</sequence>
<evidence type="ECO:0000313" key="4">
    <source>
        <dbReference type="Proteomes" id="UP001633002"/>
    </source>
</evidence>
<feature type="domain" description="Reverse transcriptase" evidence="2">
    <location>
        <begin position="449"/>
        <end position="716"/>
    </location>
</feature>
<organism evidence="3 4">
    <name type="scientific">Riccia sorocarpa</name>
    <dbReference type="NCBI Taxonomy" id="122646"/>
    <lineage>
        <taxon>Eukaryota</taxon>
        <taxon>Viridiplantae</taxon>
        <taxon>Streptophyta</taxon>
        <taxon>Embryophyta</taxon>
        <taxon>Marchantiophyta</taxon>
        <taxon>Marchantiopsida</taxon>
        <taxon>Marchantiidae</taxon>
        <taxon>Marchantiales</taxon>
        <taxon>Ricciaceae</taxon>
        <taxon>Riccia</taxon>
    </lineage>
</organism>
<keyword evidence="1" id="KW-0812">Transmembrane</keyword>
<dbReference type="Gene3D" id="3.60.10.10">
    <property type="entry name" value="Endonuclease/exonuclease/phosphatase"/>
    <property type="match status" value="1"/>
</dbReference>